<keyword evidence="3" id="KW-0406">Ion transport</keyword>
<keyword evidence="3" id="KW-0864">Zinc transport</keyword>
<organism evidence="8 9">
    <name type="scientific">Paucimonas lemoignei</name>
    <name type="common">Pseudomonas lemoignei</name>
    <dbReference type="NCBI Taxonomy" id="29443"/>
    <lineage>
        <taxon>Bacteria</taxon>
        <taxon>Pseudomonadati</taxon>
        <taxon>Pseudomonadota</taxon>
        <taxon>Betaproteobacteria</taxon>
        <taxon>Burkholderiales</taxon>
        <taxon>Burkholderiaceae</taxon>
        <taxon>Paucimonas</taxon>
    </lineage>
</organism>
<dbReference type="AlphaFoldDB" id="A0A4R3HXY7"/>
<evidence type="ECO:0000313" key="9">
    <source>
        <dbReference type="Proteomes" id="UP000295382"/>
    </source>
</evidence>
<evidence type="ECO:0000256" key="6">
    <source>
        <dbReference type="SAM" id="Phobius"/>
    </source>
</evidence>
<dbReference type="Gene3D" id="1.20.1510.10">
    <property type="entry name" value="Cation efflux protein transmembrane domain"/>
    <property type="match status" value="1"/>
</dbReference>
<keyword evidence="5 6" id="KW-0472">Membrane</keyword>
<dbReference type="EMBL" id="SLZQ01000005">
    <property type="protein sequence ID" value="TCS37075.1"/>
    <property type="molecule type" value="Genomic_DNA"/>
</dbReference>
<feature type="domain" description="Cation efflux protein transmembrane" evidence="7">
    <location>
        <begin position="22"/>
        <end position="210"/>
    </location>
</feature>
<dbReference type="NCBIfam" id="TIGR01297">
    <property type="entry name" value="CDF"/>
    <property type="match status" value="1"/>
</dbReference>
<dbReference type="Pfam" id="PF01545">
    <property type="entry name" value="Cation_efflux"/>
    <property type="match status" value="1"/>
</dbReference>
<evidence type="ECO:0000256" key="4">
    <source>
        <dbReference type="ARBA" id="ARBA00022989"/>
    </source>
</evidence>
<comment type="caution">
    <text evidence="8">The sequence shown here is derived from an EMBL/GenBank/DDBJ whole genome shotgun (WGS) entry which is preliminary data.</text>
</comment>
<gene>
    <name evidence="8" type="ORF">EDC30_105298</name>
</gene>
<evidence type="ECO:0000256" key="5">
    <source>
        <dbReference type="ARBA" id="ARBA00023136"/>
    </source>
</evidence>
<keyword evidence="4 6" id="KW-1133">Transmembrane helix</keyword>
<keyword evidence="2 6" id="KW-0812">Transmembrane</keyword>
<dbReference type="InterPro" id="IPR036837">
    <property type="entry name" value="Cation_efflux_CTD_sf"/>
</dbReference>
<dbReference type="InterPro" id="IPR027469">
    <property type="entry name" value="Cation_efflux_TMD_sf"/>
</dbReference>
<dbReference type="PANTHER" id="PTHR11562:SF17">
    <property type="entry name" value="RE54080P-RELATED"/>
    <property type="match status" value="1"/>
</dbReference>
<dbReference type="RefSeq" id="WP_132258782.1">
    <property type="nucleotide sequence ID" value="NZ_SLZQ01000005.1"/>
</dbReference>
<sequence>MSGNHHHHHHGHHHDHGSTGNLKVAFFLNLAFTVIEIIGGIWTNSVAILSDAVHDLGDSMSLATAWYFQRLSQRGRTPKDTYGYRRYALIGGLITGVVLVVGLCFVLWNSFQRLLAPEPVNAPGMIALAVLGVLFNGAAVLRVKSGSSLTEKVVTWHLIEDMLGWIAVLVGAVVMAIWDLPVIDPLLSIGISIFIIWNVVRNLRQVFEVIIQKVPASFDVELFEDEVLKHPKVLSMHDTHSWSVDGEIHVLTTHLVMQADATREEMIDAKSHVRSLLDEHTFQHVTVDVELEGEMCVIGHGQQDSECDSVHDHSHHHHH</sequence>
<accession>A0A4R3HXY7</accession>
<keyword evidence="3" id="KW-0862">Zinc</keyword>
<feature type="transmembrane region" description="Helical" evidence="6">
    <location>
        <begin position="162"/>
        <end position="180"/>
    </location>
</feature>
<dbReference type="SUPFAM" id="SSF160240">
    <property type="entry name" value="Cation efflux protein cytoplasmic domain-like"/>
    <property type="match status" value="1"/>
</dbReference>
<dbReference type="PANTHER" id="PTHR11562">
    <property type="entry name" value="CATION EFFLUX PROTEIN/ ZINC TRANSPORTER"/>
    <property type="match status" value="1"/>
</dbReference>
<keyword evidence="9" id="KW-1185">Reference proteome</keyword>
<comment type="subcellular location">
    <subcellularLocation>
        <location evidence="1">Membrane</location>
        <topology evidence="1">Multi-pass membrane protein</topology>
    </subcellularLocation>
</comment>
<feature type="transmembrane region" description="Helical" evidence="6">
    <location>
        <begin position="88"/>
        <end position="108"/>
    </location>
</feature>
<feature type="transmembrane region" description="Helical" evidence="6">
    <location>
        <begin position="186"/>
        <end position="203"/>
    </location>
</feature>
<dbReference type="OrthoDB" id="9809646at2"/>
<feature type="transmembrane region" description="Helical" evidence="6">
    <location>
        <begin position="21"/>
        <end position="42"/>
    </location>
</feature>
<dbReference type="InterPro" id="IPR002524">
    <property type="entry name" value="Cation_efflux"/>
</dbReference>
<evidence type="ECO:0000256" key="1">
    <source>
        <dbReference type="ARBA" id="ARBA00004141"/>
    </source>
</evidence>
<dbReference type="GO" id="GO:0005886">
    <property type="term" value="C:plasma membrane"/>
    <property type="evidence" value="ECO:0007669"/>
    <property type="project" value="TreeGrafter"/>
</dbReference>
<dbReference type="InterPro" id="IPR058533">
    <property type="entry name" value="Cation_efflux_TM"/>
</dbReference>
<evidence type="ECO:0000259" key="7">
    <source>
        <dbReference type="Pfam" id="PF01545"/>
    </source>
</evidence>
<dbReference type="GO" id="GO:0005385">
    <property type="term" value="F:zinc ion transmembrane transporter activity"/>
    <property type="evidence" value="ECO:0007669"/>
    <property type="project" value="TreeGrafter"/>
</dbReference>
<evidence type="ECO:0000256" key="2">
    <source>
        <dbReference type="ARBA" id="ARBA00022692"/>
    </source>
</evidence>
<evidence type="ECO:0000313" key="8">
    <source>
        <dbReference type="EMBL" id="TCS37075.1"/>
    </source>
</evidence>
<dbReference type="Proteomes" id="UP000295382">
    <property type="component" value="Unassembled WGS sequence"/>
</dbReference>
<proteinExistence type="predicted"/>
<dbReference type="InterPro" id="IPR050681">
    <property type="entry name" value="CDF/SLC30A"/>
</dbReference>
<protein>
    <submittedName>
        <fullName evidence="8">Cobalt-zinc-cadmium efflux system protein</fullName>
    </submittedName>
</protein>
<feature type="transmembrane region" description="Helical" evidence="6">
    <location>
        <begin position="120"/>
        <end position="141"/>
    </location>
</feature>
<reference evidence="8 9" key="1">
    <citation type="submission" date="2019-03" db="EMBL/GenBank/DDBJ databases">
        <title>Genomic Encyclopedia of Type Strains, Phase IV (KMG-IV): sequencing the most valuable type-strain genomes for metagenomic binning, comparative biology and taxonomic classification.</title>
        <authorList>
            <person name="Goeker M."/>
        </authorList>
    </citation>
    <scope>NUCLEOTIDE SEQUENCE [LARGE SCALE GENOMIC DNA]</scope>
    <source>
        <strain evidence="8 9">DSM 7445</strain>
    </source>
</reference>
<evidence type="ECO:0000256" key="3">
    <source>
        <dbReference type="ARBA" id="ARBA00022906"/>
    </source>
</evidence>
<dbReference type="SUPFAM" id="SSF161111">
    <property type="entry name" value="Cation efflux protein transmembrane domain-like"/>
    <property type="match status" value="1"/>
</dbReference>
<keyword evidence="3" id="KW-0813">Transport</keyword>
<name>A0A4R3HXY7_PAULE</name>